<dbReference type="PANTHER" id="PTHR22847">
    <property type="entry name" value="WD40 REPEAT PROTEIN"/>
    <property type="match status" value="1"/>
</dbReference>
<keyword evidence="1 3" id="KW-0853">WD repeat</keyword>
<gene>
    <name evidence="4" type="ORF">BT96DRAFT_1057731</name>
</gene>
<feature type="non-terminal residue" evidence="4">
    <location>
        <position position="432"/>
    </location>
</feature>
<dbReference type="GO" id="GO:1990234">
    <property type="term" value="C:transferase complex"/>
    <property type="evidence" value="ECO:0007669"/>
    <property type="project" value="UniProtKB-ARBA"/>
</dbReference>
<proteinExistence type="predicted"/>
<dbReference type="InterPro" id="IPR001680">
    <property type="entry name" value="WD40_rpt"/>
</dbReference>
<name>A0A6A4GAB5_9AGAR</name>
<evidence type="ECO:0000256" key="1">
    <source>
        <dbReference type="ARBA" id="ARBA00022574"/>
    </source>
</evidence>
<dbReference type="InterPro" id="IPR015943">
    <property type="entry name" value="WD40/YVTN_repeat-like_dom_sf"/>
</dbReference>
<dbReference type="SMART" id="SM00320">
    <property type="entry name" value="WD40"/>
    <property type="match status" value="2"/>
</dbReference>
<dbReference type="Gene3D" id="2.130.10.10">
    <property type="entry name" value="YVTN repeat-like/Quinoprotein amine dehydrogenase"/>
    <property type="match status" value="1"/>
</dbReference>
<feature type="repeat" description="WD" evidence="3">
    <location>
        <begin position="370"/>
        <end position="407"/>
    </location>
</feature>
<evidence type="ECO:0000256" key="3">
    <source>
        <dbReference type="PROSITE-ProRule" id="PRU00221"/>
    </source>
</evidence>
<evidence type="ECO:0000256" key="2">
    <source>
        <dbReference type="ARBA" id="ARBA00022737"/>
    </source>
</evidence>
<protein>
    <submittedName>
        <fullName evidence="4">Uncharacterized protein</fullName>
    </submittedName>
</protein>
<organism evidence="4 5">
    <name type="scientific">Gymnopus androsaceus JB14</name>
    <dbReference type="NCBI Taxonomy" id="1447944"/>
    <lineage>
        <taxon>Eukaryota</taxon>
        <taxon>Fungi</taxon>
        <taxon>Dikarya</taxon>
        <taxon>Basidiomycota</taxon>
        <taxon>Agaricomycotina</taxon>
        <taxon>Agaricomycetes</taxon>
        <taxon>Agaricomycetidae</taxon>
        <taxon>Agaricales</taxon>
        <taxon>Marasmiineae</taxon>
        <taxon>Omphalotaceae</taxon>
        <taxon>Gymnopus</taxon>
    </lineage>
</organism>
<keyword evidence="5" id="KW-1185">Reference proteome</keyword>
<dbReference type="PROSITE" id="PS50294">
    <property type="entry name" value="WD_REPEATS_REGION"/>
    <property type="match status" value="2"/>
</dbReference>
<reference evidence="4" key="1">
    <citation type="journal article" date="2019" name="Environ. Microbiol.">
        <title>Fungal ecological strategies reflected in gene transcription - a case study of two litter decomposers.</title>
        <authorList>
            <person name="Barbi F."/>
            <person name="Kohler A."/>
            <person name="Barry K."/>
            <person name="Baskaran P."/>
            <person name="Daum C."/>
            <person name="Fauchery L."/>
            <person name="Ihrmark K."/>
            <person name="Kuo A."/>
            <person name="LaButti K."/>
            <person name="Lipzen A."/>
            <person name="Morin E."/>
            <person name="Grigoriev I.V."/>
            <person name="Henrissat B."/>
            <person name="Lindahl B."/>
            <person name="Martin F."/>
        </authorList>
    </citation>
    <scope>NUCLEOTIDE SEQUENCE</scope>
    <source>
        <strain evidence="4">JB14</strain>
    </source>
</reference>
<feature type="repeat" description="WD" evidence="3">
    <location>
        <begin position="409"/>
        <end position="432"/>
    </location>
</feature>
<dbReference type="PROSITE" id="PS50082">
    <property type="entry name" value="WD_REPEATS_2"/>
    <property type="match status" value="2"/>
</dbReference>
<sequence length="432" mass="48236">QLDVEESLVESDIKHFLSQKLKGSINADQIAKLAKMSGKLFIFAATLVKWITMNPNFHGDRLKVALHLDHTLNKKEIGALNALDELYSSVINNSMGTSNMREKEEFLKVLHTVITVSNPVSCKVIAQLSDLEVGQVETFIRSLGSVLYVSGENNAVYSFHASFSDYLFEEARANSIHCLKQQHHTLLSKQCLEIMNKKLKFNMLNLPSSFLPDNEIAGIETKVKNEIDECLVYVCKAWVYHFVESTKDTEVLSNFINSAEVVHWVEAMSLLRIGRDKEGGTKNSLAQCVEMLNDLQKIFSSLPKLQENIINLKAAVEIFLLSVVNGMTPHWYLSILPWWSKKLKATQKMIMGVGVVKQVERIIIAVWDVQSAVSSLSISPNGEEIVYGSNDKTVRIWNAKTGEAIGKPLEGHTHCVNSVAFSPDGERIVSGS</sequence>
<feature type="non-terminal residue" evidence="4">
    <location>
        <position position="1"/>
    </location>
</feature>
<dbReference type="OrthoDB" id="3266532at2759"/>
<dbReference type="AlphaFoldDB" id="A0A6A4GAB5"/>
<evidence type="ECO:0000313" key="5">
    <source>
        <dbReference type="Proteomes" id="UP000799118"/>
    </source>
</evidence>
<keyword evidence="2" id="KW-0677">Repeat</keyword>
<dbReference type="Pfam" id="PF00400">
    <property type="entry name" value="WD40"/>
    <property type="match status" value="2"/>
</dbReference>
<dbReference type="PANTHER" id="PTHR22847:SF637">
    <property type="entry name" value="WD REPEAT DOMAIN 5B"/>
    <property type="match status" value="1"/>
</dbReference>
<accession>A0A6A4GAB5</accession>
<dbReference type="InterPro" id="IPR011047">
    <property type="entry name" value="Quinoprotein_ADH-like_sf"/>
</dbReference>
<dbReference type="SUPFAM" id="SSF50998">
    <property type="entry name" value="Quinoprotein alcohol dehydrogenase-like"/>
    <property type="match status" value="1"/>
</dbReference>
<dbReference type="EMBL" id="ML771568">
    <property type="protein sequence ID" value="KAE9382420.1"/>
    <property type="molecule type" value="Genomic_DNA"/>
</dbReference>
<dbReference type="Proteomes" id="UP000799118">
    <property type="component" value="Unassembled WGS sequence"/>
</dbReference>
<evidence type="ECO:0000313" key="4">
    <source>
        <dbReference type="EMBL" id="KAE9382420.1"/>
    </source>
</evidence>